<dbReference type="Gene3D" id="3.40.1740.10">
    <property type="entry name" value="VC0467-like"/>
    <property type="match status" value="1"/>
</dbReference>
<dbReference type="InterPro" id="IPR003774">
    <property type="entry name" value="AlgH-like"/>
</dbReference>
<gene>
    <name evidence="3" type="ORF">AVDCRST_MAG52-1431</name>
</gene>
<dbReference type="Pfam" id="PF02622">
    <property type="entry name" value="DUF179"/>
    <property type="match status" value="1"/>
</dbReference>
<dbReference type="AlphaFoldDB" id="A0A6J4HY70"/>
<organism evidence="3">
    <name type="scientific">uncultured Blastococcus sp</name>
    <dbReference type="NCBI Taxonomy" id="217144"/>
    <lineage>
        <taxon>Bacteria</taxon>
        <taxon>Bacillati</taxon>
        <taxon>Actinomycetota</taxon>
        <taxon>Actinomycetes</taxon>
        <taxon>Geodermatophilales</taxon>
        <taxon>Geodermatophilaceae</taxon>
        <taxon>Blastococcus</taxon>
        <taxon>environmental samples</taxon>
    </lineage>
</organism>
<dbReference type="GO" id="GO:0005829">
    <property type="term" value="C:cytosol"/>
    <property type="evidence" value="ECO:0007669"/>
    <property type="project" value="TreeGrafter"/>
</dbReference>
<feature type="region of interest" description="Disordered" evidence="2">
    <location>
        <begin position="20"/>
        <end position="42"/>
    </location>
</feature>
<evidence type="ECO:0000256" key="1">
    <source>
        <dbReference type="ARBA" id="ARBA00009600"/>
    </source>
</evidence>
<dbReference type="PANTHER" id="PTHR30327:SF1">
    <property type="entry name" value="UPF0301 PROTEIN YQGE"/>
    <property type="match status" value="1"/>
</dbReference>
<evidence type="ECO:0000313" key="3">
    <source>
        <dbReference type="EMBL" id="CAA9237262.1"/>
    </source>
</evidence>
<sequence>MSSRAGKDWLARGREWGTLVGMTSVPSSPDPEPGPPVRPVTGRRRVPAVPALAIGGFDDVRPGSLLVAMPALADPTFAGTVVYVLDHSDSGTLGVVLGRPSQVEIRDVLPGWCDLAVSPEVFHVGGPCETDTALCLATSSAASAEGDSPLRPVADDVYLVDLDRDPGAVQEEVTGLRVFAGYAGWSPGQLTGEIAEGAWACVPGRAEDVLSQASGPELWRAVMGRQTGRLAVLSTAPADPSVN</sequence>
<evidence type="ECO:0000256" key="2">
    <source>
        <dbReference type="SAM" id="MobiDB-lite"/>
    </source>
</evidence>
<name>A0A6J4HY70_9ACTN</name>
<proteinExistence type="inferred from homology"/>
<dbReference type="EMBL" id="CADCTN010000093">
    <property type="protein sequence ID" value="CAA9237262.1"/>
    <property type="molecule type" value="Genomic_DNA"/>
</dbReference>
<dbReference type="SUPFAM" id="SSF143456">
    <property type="entry name" value="VC0467-like"/>
    <property type="match status" value="1"/>
</dbReference>
<feature type="compositionally biased region" description="Pro residues" evidence="2">
    <location>
        <begin position="28"/>
        <end position="38"/>
    </location>
</feature>
<dbReference type="PANTHER" id="PTHR30327">
    <property type="entry name" value="UNCHARACTERIZED PROTEIN YQGE"/>
    <property type="match status" value="1"/>
</dbReference>
<protein>
    <submittedName>
        <fullName evidence="3">UPF0301 protein YqgE</fullName>
    </submittedName>
</protein>
<reference evidence="3" key="1">
    <citation type="submission" date="2020-02" db="EMBL/GenBank/DDBJ databases">
        <authorList>
            <person name="Meier V. D."/>
        </authorList>
    </citation>
    <scope>NUCLEOTIDE SEQUENCE</scope>
    <source>
        <strain evidence="3">AVDCRST_MAG52</strain>
    </source>
</reference>
<comment type="similarity">
    <text evidence="1">Belongs to the UPF0301 (AlgH) family.</text>
</comment>
<accession>A0A6J4HY70</accession>